<keyword evidence="2" id="KW-1185">Reference proteome</keyword>
<organism evidence="1 2">
    <name type="scientific">Sphagnum jensenii</name>
    <dbReference type="NCBI Taxonomy" id="128206"/>
    <lineage>
        <taxon>Eukaryota</taxon>
        <taxon>Viridiplantae</taxon>
        <taxon>Streptophyta</taxon>
        <taxon>Embryophyta</taxon>
        <taxon>Bryophyta</taxon>
        <taxon>Sphagnophytina</taxon>
        <taxon>Sphagnopsida</taxon>
        <taxon>Sphagnales</taxon>
        <taxon>Sphagnaceae</taxon>
        <taxon>Sphagnum</taxon>
    </lineage>
</organism>
<accession>A0ABP0VDE3</accession>
<sequence length="175" mass="18220">MAGNIKGTGGLITPGVFDIIETQSSGASVPGGIRIAAIIGEGATSQTIISAAQGGGKDGLDPTYTTTNGSDGRHFLISSFPVVANRTTIYRNGLPLKLLEGLITSPFSNSYDVMFDPASGQILMQQAYLVDQGGLFYKVSNTNVGVGVINTLTVADADARLKIGQLSAFLFKEMQ</sequence>
<dbReference type="Proteomes" id="UP001497444">
    <property type="component" value="Unassembled WGS sequence"/>
</dbReference>
<protein>
    <submittedName>
        <fullName evidence="1">Uncharacterized protein</fullName>
    </submittedName>
</protein>
<comment type="caution">
    <text evidence="1">The sequence shown here is derived from an EMBL/GenBank/DDBJ whole genome shotgun (WGS) entry which is preliminary data.</text>
</comment>
<evidence type="ECO:0000313" key="2">
    <source>
        <dbReference type="Proteomes" id="UP001497444"/>
    </source>
</evidence>
<name>A0ABP0VDE3_9BRYO</name>
<dbReference type="EMBL" id="CAXAQS010000612">
    <property type="protein sequence ID" value="CAK9252389.1"/>
    <property type="molecule type" value="Genomic_DNA"/>
</dbReference>
<evidence type="ECO:0000313" key="1">
    <source>
        <dbReference type="EMBL" id="CAK9252389.1"/>
    </source>
</evidence>
<proteinExistence type="predicted"/>
<gene>
    <name evidence="1" type="ORF">CSSPJE1EN1_LOCUS27767</name>
</gene>
<reference evidence="1" key="1">
    <citation type="submission" date="2024-02" db="EMBL/GenBank/DDBJ databases">
        <authorList>
            <consortium name="ELIXIR-Norway"/>
            <consortium name="Elixir Norway"/>
        </authorList>
    </citation>
    <scope>NUCLEOTIDE SEQUENCE</scope>
</reference>